<gene>
    <name evidence="2" type="ORF">SAMN05661053_1288</name>
</gene>
<dbReference type="AlphaFoldDB" id="A0A380RWW9"/>
<accession>A0A380RWW9</accession>
<evidence type="ECO:0000313" key="2">
    <source>
        <dbReference type="EMBL" id="SUQ20036.1"/>
    </source>
</evidence>
<dbReference type="EMBL" id="UHJL01000001">
    <property type="protein sequence ID" value="SUQ20036.1"/>
    <property type="molecule type" value="Genomic_DNA"/>
</dbReference>
<evidence type="ECO:0000313" key="3">
    <source>
        <dbReference type="Proteomes" id="UP000255423"/>
    </source>
</evidence>
<proteinExistence type="predicted"/>
<dbReference type="Proteomes" id="UP000255423">
    <property type="component" value="Unassembled WGS sequence"/>
</dbReference>
<sequence>MVRWFGLIMLVLATALFAETQEEAYYRAMKAEEAGDIPAALKAFEEAVALPGEYTEEIQGIIRDYKSAMGVEDDDASSLDNASNPWEFHIAGELGLYGMHYKETGLEDAEKGGDLFLNVNPYFDYTTATWSHTFAASVQGDYFLNNDEMSLLDTNDWNLVLGLEYTLMGRGMLLDAGYDFNIEGKELSSDFYVWFEKDLYRFEKQRIGAVAWAYYQTSGPMSFAAYASWHRTAPEGLNGTVYVGAKFEADSAFDYKTFMQSYATYKQAVSTYNEYWQYLNDSIAYMADDEYEAYVANPPAEPSVESIVYRQTMGKWFGPVFRSRISYKFKNRITVEAKMNLFYGFAVGGPDSDYEKIKKFNGTWGASISWKYWKMVYYLGLERNYKHMDLPNFYKGLYRESTVLTQLKLGVKWDI</sequence>
<evidence type="ECO:0000256" key="1">
    <source>
        <dbReference type="SAM" id="SignalP"/>
    </source>
</evidence>
<protein>
    <submittedName>
        <fullName evidence="2">Uncharacterized protein</fullName>
    </submittedName>
</protein>
<name>A0A380RWW9_FIBSU</name>
<organism evidence="2 3">
    <name type="scientific">Fibrobacter succinogenes</name>
    <name type="common">Bacteroides succinogenes</name>
    <dbReference type="NCBI Taxonomy" id="833"/>
    <lineage>
        <taxon>Bacteria</taxon>
        <taxon>Pseudomonadati</taxon>
        <taxon>Fibrobacterota</taxon>
        <taxon>Fibrobacteria</taxon>
        <taxon>Fibrobacterales</taxon>
        <taxon>Fibrobacteraceae</taxon>
        <taxon>Fibrobacter</taxon>
    </lineage>
</organism>
<feature type="signal peptide" evidence="1">
    <location>
        <begin position="1"/>
        <end position="18"/>
    </location>
</feature>
<dbReference type="RefSeq" id="WP_109572490.1">
    <property type="nucleotide sequence ID" value="NZ_UHJL01000001.1"/>
</dbReference>
<reference evidence="2 3" key="1">
    <citation type="submission" date="2017-08" db="EMBL/GenBank/DDBJ databases">
        <authorList>
            <person name="de Groot N.N."/>
        </authorList>
    </citation>
    <scope>NUCLEOTIDE SEQUENCE [LARGE SCALE GENOMIC DNA]</scope>
    <source>
        <strain evidence="2 3">HM2</strain>
    </source>
</reference>
<feature type="chain" id="PRO_5017086328" evidence="1">
    <location>
        <begin position="19"/>
        <end position="415"/>
    </location>
</feature>
<keyword evidence="1" id="KW-0732">Signal</keyword>